<feature type="region of interest" description="Disordered" evidence="2">
    <location>
        <begin position="79"/>
        <end position="102"/>
    </location>
</feature>
<evidence type="ECO:0000256" key="2">
    <source>
        <dbReference type="SAM" id="MobiDB-lite"/>
    </source>
</evidence>
<evidence type="ECO:0000259" key="3">
    <source>
        <dbReference type="Pfam" id="PF15232"/>
    </source>
</evidence>
<dbReference type="GO" id="GO:0070886">
    <property type="term" value="P:positive regulation of calcineurin-NFAT signaling cascade"/>
    <property type="evidence" value="ECO:0007669"/>
    <property type="project" value="TreeGrafter"/>
</dbReference>
<feature type="region of interest" description="Disordered" evidence="2">
    <location>
        <begin position="3330"/>
        <end position="3472"/>
    </location>
</feature>
<feature type="region of interest" description="Disordered" evidence="2">
    <location>
        <begin position="2587"/>
        <end position="2629"/>
    </location>
</feature>
<feature type="compositionally biased region" description="Basic and acidic residues" evidence="2">
    <location>
        <begin position="2912"/>
        <end position="2950"/>
    </location>
</feature>
<feature type="region of interest" description="Disordered" evidence="2">
    <location>
        <begin position="2647"/>
        <end position="2671"/>
    </location>
</feature>
<accession>A0A6P8TIV8</accession>
<feature type="region of interest" description="Disordered" evidence="2">
    <location>
        <begin position="3083"/>
        <end position="3103"/>
    </location>
</feature>
<dbReference type="InterPro" id="IPR052303">
    <property type="entry name" value="CEFIP"/>
</dbReference>
<feature type="compositionally biased region" description="Polar residues" evidence="2">
    <location>
        <begin position="2615"/>
        <end position="2629"/>
    </location>
</feature>
<feature type="compositionally biased region" description="Basic and acidic residues" evidence="2">
    <location>
        <begin position="1046"/>
        <end position="1152"/>
    </location>
</feature>
<feature type="compositionally biased region" description="Basic and acidic residues" evidence="2">
    <location>
        <begin position="3002"/>
        <end position="3012"/>
    </location>
</feature>
<feature type="region of interest" description="Disordered" evidence="2">
    <location>
        <begin position="2282"/>
        <end position="2363"/>
    </location>
</feature>
<dbReference type="Proteomes" id="UP000515161">
    <property type="component" value="Unplaced"/>
</dbReference>
<feature type="region of interest" description="Disordered" evidence="2">
    <location>
        <begin position="3506"/>
        <end position="3632"/>
    </location>
</feature>
<dbReference type="InParanoid" id="A0A6P8TIV8"/>
<feature type="compositionally biased region" description="Polar residues" evidence="2">
    <location>
        <begin position="3184"/>
        <end position="3218"/>
    </location>
</feature>
<feature type="compositionally biased region" description="Polar residues" evidence="2">
    <location>
        <begin position="3144"/>
        <end position="3163"/>
    </location>
</feature>
<feature type="compositionally biased region" description="Basic and acidic residues" evidence="2">
    <location>
        <begin position="1616"/>
        <end position="1633"/>
    </location>
</feature>
<feature type="compositionally biased region" description="Low complexity" evidence="2">
    <location>
        <begin position="3766"/>
        <end position="3777"/>
    </location>
</feature>
<feature type="region of interest" description="Disordered" evidence="2">
    <location>
        <begin position="1033"/>
        <end position="1152"/>
    </location>
</feature>
<dbReference type="GO" id="GO:0030018">
    <property type="term" value="C:Z disc"/>
    <property type="evidence" value="ECO:0007669"/>
    <property type="project" value="TreeGrafter"/>
</dbReference>
<feature type="compositionally biased region" description="Basic and acidic residues" evidence="2">
    <location>
        <begin position="1456"/>
        <end position="1489"/>
    </location>
</feature>
<feature type="compositionally biased region" description="Polar residues" evidence="2">
    <location>
        <begin position="2956"/>
        <end position="2966"/>
    </location>
</feature>
<evidence type="ECO:0000313" key="4">
    <source>
        <dbReference type="Proteomes" id="UP000515161"/>
    </source>
</evidence>
<feature type="compositionally biased region" description="Basic and acidic residues" evidence="2">
    <location>
        <begin position="1642"/>
        <end position="1664"/>
    </location>
</feature>
<feature type="region of interest" description="Disordered" evidence="2">
    <location>
        <begin position="1456"/>
        <end position="1496"/>
    </location>
</feature>
<feature type="compositionally biased region" description="Basic and acidic residues" evidence="2">
    <location>
        <begin position="3568"/>
        <end position="3577"/>
    </location>
</feature>
<feature type="region of interest" description="Disordered" evidence="2">
    <location>
        <begin position="2096"/>
        <end position="2172"/>
    </location>
</feature>
<dbReference type="PANTHER" id="PTHR33775">
    <property type="entry name" value="CARDIAC-ENRICHED FHL2-INTERACTING PROTEIN-RELATED"/>
    <property type="match status" value="1"/>
</dbReference>
<dbReference type="InterPro" id="IPR027838">
    <property type="entry name" value="DUF4585"/>
</dbReference>
<feature type="region of interest" description="Disordered" evidence="2">
    <location>
        <begin position="1"/>
        <end position="39"/>
    </location>
</feature>
<feature type="compositionally biased region" description="Basic and acidic residues" evidence="2">
    <location>
        <begin position="1531"/>
        <end position="1573"/>
    </location>
</feature>
<dbReference type="CTD" id="103185851"/>
<feature type="region of interest" description="Disordered" evidence="2">
    <location>
        <begin position="3662"/>
        <end position="3689"/>
    </location>
</feature>
<evidence type="ECO:0000256" key="1">
    <source>
        <dbReference type="SAM" id="Coils"/>
    </source>
</evidence>
<protein>
    <submittedName>
        <fullName evidence="5">Titin homolog</fullName>
    </submittedName>
</protein>
<dbReference type="KEGG" id="gacu:117536751"/>
<dbReference type="GeneID" id="117536751"/>
<name>A0A6P8TIV8_GYMAC</name>
<feature type="compositionally biased region" description="Low complexity" evidence="2">
    <location>
        <begin position="3580"/>
        <end position="3591"/>
    </location>
</feature>
<feature type="compositionally biased region" description="Polar residues" evidence="2">
    <location>
        <begin position="2655"/>
        <end position="2667"/>
    </location>
</feature>
<feature type="compositionally biased region" description="Basic and acidic residues" evidence="2">
    <location>
        <begin position="85"/>
        <end position="95"/>
    </location>
</feature>
<feature type="compositionally biased region" description="Low complexity" evidence="2">
    <location>
        <begin position="1690"/>
        <end position="1710"/>
    </location>
</feature>
<feature type="region of interest" description="Disordered" evidence="2">
    <location>
        <begin position="2029"/>
        <end position="2066"/>
    </location>
</feature>
<dbReference type="PANTHER" id="PTHR33775:SF2">
    <property type="entry name" value="CARDIAC-ENRICHED FHL2-INTERACTING PROTEIN"/>
    <property type="match status" value="1"/>
</dbReference>
<feature type="region of interest" description="Disordered" evidence="2">
    <location>
        <begin position="2899"/>
        <end position="3024"/>
    </location>
</feature>
<feature type="compositionally biased region" description="Polar residues" evidence="2">
    <location>
        <begin position="2037"/>
        <end position="2049"/>
    </location>
</feature>
<feature type="region of interest" description="Disordered" evidence="2">
    <location>
        <begin position="3304"/>
        <end position="3323"/>
    </location>
</feature>
<feature type="compositionally biased region" description="Polar residues" evidence="2">
    <location>
        <begin position="4147"/>
        <end position="4157"/>
    </location>
</feature>
<feature type="coiled-coil region" evidence="1">
    <location>
        <begin position="1864"/>
        <end position="1931"/>
    </location>
</feature>
<dbReference type="Gene3D" id="2.160.20.80">
    <property type="entry name" value="E3 ubiquitin-protein ligase SopA"/>
    <property type="match status" value="3"/>
</dbReference>
<feature type="compositionally biased region" description="Basic and acidic residues" evidence="2">
    <location>
        <begin position="2329"/>
        <end position="2363"/>
    </location>
</feature>
<feature type="region of interest" description="Disordered" evidence="2">
    <location>
        <begin position="3134"/>
        <end position="3294"/>
    </location>
</feature>
<feature type="compositionally biased region" description="Polar residues" evidence="2">
    <location>
        <begin position="2463"/>
        <end position="2480"/>
    </location>
</feature>
<proteinExistence type="predicted"/>
<feature type="compositionally biased region" description="Basic and acidic residues" evidence="2">
    <location>
        <begin position="387"/>
        <end position="396"/>
    </location>
</feature>
<sequence length="4175" mass="472897">MTSVEKRCSGRKSGGHRKHSDGGYSDTSSGGSLLDETDREVSNLTDRAFRSLCIGDEAVYNDSDLCSSSPCVQRDRQLAFNESGQNRDDRERENLKSTSNESFTLRMQQYGQDMIHGGMYGAEIQKNPQWEVYGEKTKGRVSASFQQSFVETSQQRETLGQEQLSLLSNGATELNSQQRRSRSRVSSLIRAFNSEGQRDGAVADGKPREWNDETSWDKSALMSIQRELTEFSTPYQQNVNSGQFPSYDTFASQDTNLYSSKVAAVSDMNSASSFMSSSHSNHSMSAQVNCNSNFFIHSEFSPFKVWRDYNRFPFSQGGVSGFMHSSEFPKWYETPMYKELSLEAQPQGPYQFGERVIRDQRNNLAPVVPPTHQRSTSTSTMMQKAPAVEKRCESELTGHYPHRKRTQSLGTNKLPPQRPSTASPSSEMSRRVQDTISSVKALQQKIKMMEQNRITGMTTNQPGGLCSNDNSIINNAESMAPNVTSGTTRTTPFNISHLLTPLVYAHQEAETSEVGQDAVSPQPVEHAPVRAESRGATPDIRMSSYRSRASSLLFNLKDNRKRVKSTYSPTKFKGLETFEKNIHPSTQEPRDTVRDIPDFPDPDIQFLQVEESTRTNAASDQYANLYHSSGLMLSKQNSQPEHIGQITSNYQTAQMQSEMVQHSGFTDLKPENYAQNLPANGQNLYEELSFTPYKEGGIDNVESPGGDVYKFKQSYTATETPRVNADNFQHKENVKSKANAEQHLNQTVEREFTKVDRYQQLKDKQYDDSNMSSHDKWIMTNSQDTDNLKAISPWKQEITALMEKDQHAQASQRAAIIKEELNSPSYKYRQNQQSVNKEFEKLNAPLSNDSIENPAYYGQHLGAFKDKYALQMYYGHNDGNELKDDYLTQNNDRYADQQYKNQHTLNFNKDISTLMQETAQRKQYMPNLKVYELQSQQPIEIKPQLEPNRQKCSLSNPGNAFAPTMANQVKDRHFIEIRPEQIRAEDIKAQHNQAELAKAQHWAQLDKPNRESARLILAGQIGLEKGKAEQAKAELTEHKRVKTKHMKTEEQIQEKSRQNLPECARDEQTKSEQTKLQKNDQVKVKQAEAERLKEEHIKAELAKAEQARAEQARRGKIEAEQIAGEKAKADQFEKGRMEGEQIRTERVKAEQAEAERIKAEKAKLEQIHKQSAKAQIAKLEQLQQQQAKAEQAKLEQLQQQQAKAEQAKLEQLQQQQAKAEQAKLEQLQQQQAKAEQAKLEQIKEQQAKAEQAKLEQIKEQQAKAEQAKLEQIKEQQAKAEQAKLEQIKEEQAKAEQAQLEQQAKAEQAKLEQIKEQQAKAEQAKLEQIKEQQAKAEQAKLEQIKEQQAKAEQAKLEQIKEQQAKAEQAKLEQIKEQQAKAEQAQLEQIQEQQAKAEQAKLEQIQEQQAKAEQAKLEQIQEQQAKAEQAKLEQIKEQQAKAEQAKLEQIKEQQAKAEQAKLEQIKEQQAKAEQAKLEQIEERQAKAEQAKLEQIQEQQAKAEQAKLEQIKEQQAKAEQAKLEQIQEQQAKAEQAKLEQIKEQQAKAEQAKLEQIEEQQAKAEQAKQEQIKEQQAKAEQAQLEQIEERQAKAEQAKLEQIQEEQAKAEQAKLEQIQEEQAKAEQAKLEQIKEQQAKAEQAQLEQIKEQQAKAEQAKLEQIEERQAKAEQAQLEQIEERQAKAEQAKLEHIQEQQAKAEQAQLEQIQEQQAKAEQAKLEQIKEEQAKAEQAKLEQIKEQQAKAEQAKEQLRERQAKEEQAKLKQIEGQKDQAKQAEIMQIQEQQVKADQAKLQQTKKLKSKTEQAKLEQTQEKQVQFDQNNTKVVKMENVLINHVQVEDVKQETVLKDSINASRESAEQPSTQISKAKDIKAEQAKLELTKVELAKEDNMHERSPVTQQVKREPDRVEIVKTELAKAKAELAKIKEKMRGEQKEKVRNTVLRKENGSKTDDCLKIHINTNADQQQSTQMHQQRDDSVLSKQYLDQVNSGVNEYVRLRAKYGFIDTTSPTSNNVLAAGNVSSNDVDEIPVVSLDEVETKNKSSPTSRVATDNTQNEDEAGSLKPKELTDSQYVYSESSKEFKLSGGNYLPFNEDETAITDNVTDKVKDDSLEKSKKSDSLEKSKKSDPLKHTDISEQRDSHPPKLFPFERNEGSDKGSHFTPPRALSSKERAQTKQEILTSRIKAHAEKEISAIKEKGFAVREGFMSKNPARQLSGSQSMIIRQRPPAQEMSKKHEMSSNYTLKHRMEPSEIQMDPVKYFSPPSSASIPLNSAAISSKLLCHEELIKSNDNGPKTSKNTKDRSYNMSANEGLVENQKKENQTGIKSPIQSKEQTPKNKQEKQDADQGKSSRQKEGLKDNVDVKTEHLNKKKEEASIAIAAVESESSKPMMTEETEIKHEAVHEDSAHSLNIVFGQNETLVADESLKITGIMVSVRERKQSMDKGQSNMSTLEQINRKDCNNSELDKCNSSSGLEVSKGNTSSMELSMVKPKVEVLRNTHSTKKEDQTNVGMNNHHENRQETSTLEARMKNVSETVTEKNTNLQQESSTIIVKSLVEKGAPSTVTELAKNKVLAESQPLLYKQDIMANKIKDQTKETARENSAKSRRKDKVKISTEQNDRPTTYTNNNSKPKVIENTNGADAETLIKHDIQPSAKEEMSTVRNPSKSRNIDGNSAPLVEENMCDSTPPKPFIKISPSINLTENENTHVSPKHQYEETHMEKNNQDDVNVNIGSTAIRVVPAITEKINLKMVGKHSVTTIPSDVLALDGFKQDGQSSLGEKVKTLNTEDRSKVLAPANSEKQAQDSLEEKWTVQSVLSSVKRLSDSLKVSNQENSINTTIENTQAEKGQPQRVNMRETVDDLKKQPMVGDYFQVQGVSETNDDTQNCTNVEVTSDAVSKEKELPGLLPNKAAISNKSCNEEKHVVDQSERKTVETSSEKVQDDNVKRKNGKTEDNLALKQSDGPTEKQSNTNEKTEASQAVHIRKHQTVKQPSLSARERQSSRNTHPTYEDTDKEKPQVKPKPKQRVSTIPEISALADYARLKVIVSEDEANPIQEFPPNKKEGLFPIIQTRHSRRPVFTADPQVLPVKQKSVPKKTEVNSKLNKEPKPVVFPITEKEHQRTGMFKLGDKERQDKMQMAAKANKGILDSKQAQQLKETSKSPTNYLSNQRSEKQVAGTDNQRVCQEEQNIHQPNNPPSLSTTSVNRLRSNSASQHLKTMDSSNPPEHVVGEGYSVEDTTATPRKDGKIENALANIGEDERSQKMLATRHEEIEAQQRSRAKQFEEKEASRIEEEKRAEEMRVKQMIEENRASLAQEERRAAQREEERRIREREAIAAKIKERREKQRAAERRAEEEKASQEKEATRAKQIEEERRIKEIEEKRRTKVEEERRATLRKEEELLKENEEKRRRQQEEKAVQEEQQRRAKQIEEKEAARNAEEERITQMKEKADQKIEEQRRERQKREEWMRTQREEDEKIAVEKALIKQREERRAKEEMTRLIEESQAAIKEEGKRVARERMQTQREEEIRAQRREEKDHTFTDHRETERATQMEEQKRATAKMDSLQYYAITSTDSEKKPRERQLCSPSPSQQRQNPSGLGSAEDSGCYTRSYRPHAAASPALSLPRSNSSSPALGVKPSMFRVKDNTFRGSSLTKSVKPRLHKSFGEDFRVGSPLERGDEEQEIMRRSAGTPDTGLNRLAAIKESSTYPYSSQDYSAHLSQHRPYSRRSIVLDEDDSRSVISNMSEDGESCATSAADLADLRGLYDYERPESSCSYSSDMSRSTGKPPTVPPKSEKALRRAKRLTTHRIKKDISKTVADSPVGVEKSLQEDANIPSSIEVCSNFRRAVASPHFSSPVSLAHAPAAGSGMASLHSKHQSSHSYASPHATGPISLAVASPHATAPVSITVAPPNAAGSASHTSALKTVAHVSSSPTLHHAKHPAPAPVTQYHVESSYPHSYPMTQRKVLQDLGSGQYFVVDVPVQVKTKTFFDPETGKYVQLNVRESGQSTSRAPPQQTYTQPQLQPHMQVKVQQQSQVSPAGKPFGVYQGNHGYPKDYQAPSINSVRSHSLSAPVTVHQNQQSVRQSHSYGHTAPEMGQNCDGHCYSPEKTPYMDTVNDKDKTYNTVYNTHGPYESFPEFDTNSQLAGSPVCENDNSAHSQSQPRDIISISELDDFMEMSDW</sequence>
<feature type="compositionally biased region" description="Basic and acidic residues" evidence="2">
    <location>
        <begin position="3506"/>
        <end position="3551"/>
    </location>
</feature>
<keyword evidence="1" id="KW-0175">Coiled coil</keyword>
<feature type="region of interest" description="Disordered" evidence="2">
    <location>
        <begin position="4128"/>
        <end position="4159"/>
    </location>
</feature>
<feature type="compositionally biased region" description="Basic and acidic residues" evidence="2">
    <location>
        <begin position="3089"/>
        <end position="3102"/>
    </location>
</feature>
<feature type="compositionally biased region" description="Low complexity" evidence="2">
    <location>
        <begin position="1294"/>
        <end position="1305"/>
    </location>
</feature>
<feature type="region of interest" description="Disordered" evidence="2">
    <location>
        <begin position="3765"/>
        <end position="3792"/>
    </location>
</feature>
<feature type="region of interest" description="Disordered" evidence="2">
    <location>
        <begin position="1531"/>
        <end position="1768"/>
    </location>
</feature>
<feature type="region of interest" description="Disordered" evidence="2">
    <location>
        <begin position="363"/>
        <end position="435"/>
    </location>
</feature>
<organism evidence="4 5">
    <name type="scientific">Gymnodraco acuticeps</name>
    <name type="common">Antarctic dragonfish</name>
    <dbReference type="NCBI Taxonomy" id="8218"/>
    <lineage>
        <taxon>Eukaryota</taxon>
        <taxon>Metazoa</taxon>
        <taxon>Chordata</taxon>
        <taxon>Craniata</taxon>
        <taxon>Vertebrata</taxon>
        <taxon>Euteleostomi</taxon>
        <taxon>Actinopterygii</taxon>
        <taxon>Neopterygii</taxon>
        <taxon>Teleostei</taxon>
        <taxon>Neoteleostei</taxon>
        <taxon>Acanthomorphata</taxon>
        <taxon>Eupercaria</taxon>
        <taxon>Perciformes</taxon>
        <taxon>Notothenioidei</taxon>
        <taxon>Bathydraconidae</taxon>
        <taxon>Gymnodraco</taxon>
    </lineage>
</organism>
<evidence type="ECO:0000313" key="5">
    <source>
        <dbReference type="RefSeq" id="XP_034057640.1"/>
    </source>
</evidence>
<feature type="region of interest" description="Disordered" evidence="2">
    <location>
        <begin position="513"/>
        <end position="538"/>
    </location>
</feature>
<gene>
    <name evidence="5" type="primary">LOC117536751</name>
</gene>
<feature type="compositionally biased region" description="Basic and acidic residues" evidence="2">
    <location>
        <begin position="3251"/>
        <end position="3294"/>
    </location>
</feature>
<feature type="compositionally biased region" description="Basic and acidic residues" evidence="2">
    <location>
        <begin position="1583"/>
        <end position="1594"/>
    </location>
</feature>
<dbReference type="OrthoDB" id="8945866at2759"/>
<feature type="compositionally biased region" description="Polar residues" evidence="2">
    <location>
        <begin position="2317"/>
        <end position="2328"/>
    </location>
</feature>
<reference evidence="5" key="1">
    <citation type="submission" date="2025-08" db="UniProtKB">
        <authorList>
            <consortium name="RefSeq"/>
        </authorList>
    </citation>
    <scope>IDENTIFICATION</scope>
</reference>
<feature type="region of interest" description="Disordered" evidence="2">
    <location>
        <begin position="2497"/>
        <end position="2520"/>
    </location>
</feature>
<feature type="region of interest" description="Disordered" evidence="2">
    <location>
        <begin position="1285"/>
        <end position="1316"/>
    </location>
</feature>
<feature type="compositionally biased region" description="Basic and acidic residues" evidence="2">
    <location>
        <begin position="1711"/>
        <end position="1768"/>
    </location>
</feature>
<feature type="compositionally biased region" description="Basic and acidic residues" evidence="2">
    <location>
        <begin position="1673"/>
        <end position="1689"/>
    </location>
</feature>
<feature type="compositionally biased region" description="Basic and acidic residues" evidence="2">
    <location>
        <begin position="2587"/>
        <end position="2598"/>
    </location>
</feature>
<feature type="domain" description="DUF4585" evidence="3">
    <location>
        <begin position="3953"/>
        <end position="4021"/>
    </location>
</feature>
<feature type="compositionally biased region" description="Low complexity" evidence="2">
    <location>
        <begin position="3610"/>
        <end position="3628"/>
    </location>
</feature>
<feature type="compositionally biased region" description="Polar residues" evidence="2">
    <location>
        <begin position="372"/>
        <end position="382"/>
    </location>
</feature>
<feature type="compositionally biased region" description="Low complexity" evidence="2">
    <location>
        <begin position="22"/>
        <end position="32"/>
    </location>
</feature>
<dbReference type="Pfam" id="PF15232">
    <property type="entry name" value="DUF4585"/>
    <property type="match status" value="1"/>
</dbReference>
<dbReference type="RefSeq" id="XP_034057640.1">
    <property type="nucleotide sequence ID" value="XM_034201749.1"/>
</dbReference>
<feature type="region of interest" description="Disordered" evidence="2">
    <location>
        <begin position="2458"/>
        <end position="2480"/>
    </location>
</feature>
<feature type="region of interest" description="Disordered" evidence="2">
    <location>
        <begin position="2220"/>
        <end position="2256"/>
    </location>
</feature>
<keyword evidence="4" id="KW-1185">Reference proteome</keyword>
<feature type="compositionally biased region" description="Basic and acidic residues" evidence="2">
    <location>
        <begin position="2098"/>
        <end position="2154"/>
    </location>
</feature>
<feature type="compositionally biased region" description="Basic and acidic residues" evidence="2">
    <location>
        <begin position="1306"/>
        <end position="1316"/>
    </location>
</feature>
<feature type="compositionally biased region" description="Basic residues" evidence="2">
    <location>
        <begin position="9"/>
        <end position="19"/>
    </location>
</feature>